<dbReference type="Pfam" id="PF02121">
    <property type="entry name" value="IP_trans"/>
    <property type="match status" value="1"/>
</dbReference>
<dbReference type="AlphaFoldDB" id="A0A226E3M4"/>
<dbReference type="GO" id="GO:0008525">
    <property type="term" value="F:phosphatidylcholine transporter activity"/>
    <property type="evidence" value="ECO:0007669"/>
    <property type="project" value="TreeGrafter"/>
</dbReference>
<dbReference type="Gene3D" id="3.30.530.20">
    <property type="match status" value="1"/>
</dbReference>
<evidence type="ECO:0000313" key="3">
    <source>
        <dbReference type="Proteomes" id="UP000198287"/>
    </source>
</evidence>
<sequence length="542" mass="62933">MIIKEFRIPMPMTLDEYRRGQVYSVAETAKRETGGGDGIEIITNEPFEEVALPSGVILGAGQYTLKKYHINNKVPGFVRLLTPKGALDLREESWNAFPYSKTIISNEYLGDRMSISVESIHLEDRGDTENALNLTPDQLKIREVVLIDIGENLGSDEEAQLPEDEIPRRYRSSKTLRGPLTTNWINEAEPVMCSYKLVTCEFKVFGLQNRLENFIQKNEQRVFSSFHRRMFCWIDQWIDMTLTEARLYEEQVADELNAVEIINPDVPICEPFPIITDVIVDELQDDNYLTSIGMKQRKKRQVRPNPTIKDKLKNSDTEIQAVIDEQTKRMFYFITGVNVEDVSSHLRVTKLFHNSVRLVHMICDPLFLKQEFLDNVEQGFLYLLKQQGLERLSDVDVDDFVMLSRALDYCMGDPDASVFIEGNHCPANFFVESVRRKDVQIPFDREDEANFVWGKHDVVVDAAWHIIDIVMGICFATFKENLNLHHKFQVVMEQMFRDSVHLRWRSLEQIPQNSLKDVAYCLQSQEELEDRMRKIQEKQCAK</sequence>
<dbReference type="GO" id="GO:0005737">
    <property type="term" value="C:cytoplasm"/>
    <property type="evidence" value="ECO:0007669"/>
    <property type="project" value="TreeGrafter"/>
</dbReference>
<dbReference type="GO" id="GO:0071944">
    <property type="term" value="C:cell periphery"/>
    <property type="evidence" value="ECO:0007669"/>
    <property type="project" value="UniProtKB-ARBA"/>
</dbReference>
<protein>
    <submittedName>
        <fullName evidence="2">Phosphatidylinositol transfer protein beta isoform</fullName>
    </submittedName>
</protein>
<feature type="domain" description="Phosphatidylinositol transfer protein N-terminal" evidence="1">
    <location>
        <begin position="1"/>
        <end position="252"/>
    </location>
</feature>
<evidence type="ECO:0000259" key="1">
    <source>
        <dbReference type="Pfam" id="PF02121"/>
    </source>
</evidence>
<dbReference type="OrthoDB" id="18453at2759"/>
<gene>
    <name evidence="2" type="ORF">Fcan01_12874</name>
</gene>
<dbReference type="PANTHER" id="PTHR10658:SF11">
    <property type="entry name" value="VIBRATOR, ISOFORM B"/>
    <property type="match status" value="1"/>
</dbReference>
<dbReference type="InterPro" id="IPR055261">
    <property type="entry name" value="PI_transfer_N"/>
</dbReference>
<name>A0A226E3M4_FOLCA</name>
<proteinExistence type="predicted"/>
<dbReference type="GO" id="GO:0035091">
    <property type="term" value="F:phosphatidylinositol binding"/>
    <property type="evidence" value="ECO:0007669"/>
    <property type="project" value="TreeGrafter"/>
</dbReference>
<dbReference type="SUPFAM" id="SSF55961">
    <property type="entry name" value="Bet v1-like"/>
    <property type="match status" value="1"/>
</dbReference>
<dbReference type="GO" id="GO:0031210">
    <property type="term" value="F:phosphatidylcholine binding"/>
    <property type="evidence" value="ECO:0007669"/>
    <property type="project" value="TreeGrafter"/>
</dbReference>
<comment type="caution">
    <text evidence="2">The sequence shown here is derived from an EMBL/GenBank/DDBJ whole genome shotgun (WGS) entry which is preliminary data.</text>
</comment>
<dbReference type="GO" id="GO:0008526">
    <property type="term" value="F:phosphatidylinositol transfer activity"/>
    <property type="evidence" value="ECO:0007669"/>
    <property type="project" value="TreeGrafter"/>
</dbReference>
<accession>A0A226E3M4</accession>
<evidence type="ECO:0000313" key="2">
    <source>
        <dbReference type="EMBL" id="OXA51878.1"/>
    </source>
</evidence>
<organism evidence="2 3">
    <name type="scientific">Folsomia candida</name>
    <name type="common">Springtail</name>
    <dbReference type="NCBI Taxonomy" id="158441"/>
    <lineage>
        <taxon>Eukaryota</taxon>
        <taxon>Metazoa</taxon>
        <taxon>Ecdysozoa</taxon>
        <taxon>Arthropoda</taxon>
        <taxon>Hexapoda</taxon>
        <taxon>Collembola</taxon>
        <taxon>Entomobryomorpha</taxon>
        <taxon>Isotomoidea</taxon>
        <taxon>Isotomidae</taxon>
        <taxon>Proisotominae</taxon>
        <taxon>Folsomia</taxon>
    </lineage>
</organism>
<dbReference type="EMBL" id="LNIX01000007">
    <property type="protein sequence ID" value="OXA51878.1"/>
    <property type="molecule type" value="Genomic_DNA"/>
</dbReference>
<dbReference type="STRING" id="158441.A0A226E3M4"/>
<keyword evidence="3" id="KW-1185">Reference proteome</keyword>
<dbReference type="InterPro" id="IPR001666">
    <property type="entry name" value="PI_transfer"/>
</dbReference>
<dbReference type="InterPro" id="IPR023393">
    <property type="entry name" value="START-like_dom_sf"/>
</dbReference>
<dbReference type="PANTHER" id="PTHR10658">
    <property type="entry name" value="PHOSPHATIDYLINOSITOL TRANSFER PROTEIN"/>
    <property type="match status" value="1"/>
</dbReference>
<dbReference type="PRINTS" id="PR00391">
    <property type="entry name" value="PITRANSFER"/>
</dbReference>
<dbReference type="FunFam" id="3.30.530.20:FF:000028">
    <property type="entry name" value="Phosphatidylinositol transfer protein 5"/>
    <property type="match status" value="1"/>
</dbReference>
<dbReference type="Proteomes" id="UP000198287">
    <property type="component" value="Unassembled WGS sequence"/>
</dbReference>
<reference evidence="2 3" key="1">
    <citation type="submission" date="2015-12" db="EMBL/GenBank/DDBJ databases">
        <title>The genome of Folsomia candida.</title>
        <authorList>
            <person name="Faddeeva A."/>
            <person name="Derks M.F."/>
            <person name="Anvar Y."/>
            <person name="Smit S."/>
            <person name="Van Straalen N."/>
            <person name="Roelofs D."/>
        </authorList>
    </citation>
    <scope>NUCLEOTIDE SEQUENCE [LARGE SCALE GENOMIC DNA]</scope>
    <source>
        <strain evidence="2 3">VU population</strain>
        <tissue evidence="2">Whole body</tissue>
    </source>
</reference>